<evidence type="ECO:0000256" key="4">
    <source>
        <dbReference type="ARBA" id="ARBA00022989"/>
    </source>
</evidence>
<sequence>MWGKPDVLSGGEKQRMGMARMFYHKPSYALLDECTSAVSIDVEGSIFQAAKEAGISLLSITHRPSLWKYHSHILQFDGEGGWRFERLDATTRLSLQVSVCFLFKQYQLFADGHK</sequence>
<accession>A0A3Q2YY84</accession>
<dbReference type="InterPro" id="IPR027417">
    <property type="entry name" value="P-loop_NTPase"/>
</dbReference>
<evidence type="ECO:0000313" key="7">
    <source>
        <dbReference type="Ensembl" id="ENSHCOP00000024095.1"/>
    </source>
</evidence>
<dbReference type="AlphaFoldDB" id="A0A3Q2YY84"/>
<keyword evidence="8" id="KW-1185">Reference proteome</keyword>
<dbReference type="GO" id="GO:0042760">
    <property type="term" value="P:very long-chain fatty acid catabolic process"/>
    <property type="evidence" value="ECO:0007669"/>
    <property type="project" value="TreeGrafter"/>
</dbReference>
<keyword evidence="4" id="KW-1133">Transmembrane helix</keyword>
<protein>
    <submittedName>
        <fullName evidence="7">ATP-binding cassette sub-family D member 2-like</fullName>
    </submittedName>
</protein>
<feature type="domain" description="ABC transporter" evidence="6">
    <location>
        <begin position="5"/>
        <end position="36"/>
    </location>
</feature>
<dbReference type="GO" id="GO:0007031">
    <property type="term" value="P:peroxisome organization"/>
    <property type="evidence" value="ECO:0007669"/>
    <property type="project" value="TreeGrafter"/>
</dbReference>
<dbReference type="InterPro" id="IPR003439">
    <property type="entry name" value="ABC_transporter-like_ATP-bd"/>
</dbReference>
<dbReference type="GO" id="GO:0042626">
    <property type="term" value="F:ATPase-coupled transmembrane transporter activity"/>
    <property type="evidence" value="ECO:0007669"/>
    <property type="project" value="TreeGrafter"/>
</dbReference>
<reference evidence="7" key="2">
    <citation type="submission" date="2025-09" db="UniProtKB">
        <authorList>
            <consortium name="Ensembl"/>
        </authorList>
    </citation>
    <scope>IDENTIFICATION</scope>
</reference>
<dbReference type="SUPFAM" id="SSF52540">
    <property type="entry name" value="P-loop containing nucleoside triphosphate hydrolases"/>
    <property type="match status" value="1"/>
</dbReference>
<keyword evidence="3" id="KW-0812">Transmembrane</keyword>
<dbReference type="GO" id="GO:0006635">
    <property type="term" value="P:fatty acid beta-oxidation"/>
    <property type="evidence" value="ECO:0007669"/>
    <property type="project" value="TreeGrafter"/>
</dbReference>
<dbReference type="GO" id="GO:0005524">
    <property type="term" value="F:ATP binding"/>
    <property type="evidence" value="ECO:0007669"/>
    <property type="project" value="InterPro"/>
</dbReference>
<reference evidence="7" key="1">
    <citation type="submission" date="2025-08" db="UniProtKB">
        <authorList>
            <consortium name="Ensembl"/>
        </authorList>
    </citation>
    <scope>IDENTIFICATION</scope>
</reference>
<organism evidence="7 8">
    <name type="scientific">Hippocampus comes</name>
    <name type="common">Tiger tail seahorse</name>
    <dbReference type="NCBI Taxonomy" id="109280"/>
    <lineage>
        <taxon>Eukaryota</taxon>
        <taxon>Metazoa</taxon>
        <taxon>Chordata</taxon>
        <taxon>Craniata</taxon>
        <taxon>Vertebrata</taxon>
        <taxon>Euteleostomi</taxon>
        <taxon>Actinopterygii</taxon>
        <taxon>Neopterygii</taxon>
        <taxon>Teleostei</taxon>
        <taxon>Neoteleostei</taxon>
        <taxon>Acanthomorphata</taxon>
        <taxon>Syngnathiaria</taxon>
        <taxon>Syngnathiformes</taxon>
        <taxon>Syngnathoidei</taxon>
        <taxon>Syngnathidae</taxon>
        <taxon>Hippocampus</taxon>
    </lineage>
</organism>
<name>A0A3Q2YY84_HIPCM</name>
<dbReference type="PANTHER" id="PTHR11384">
    <property type="entry name" value="ATP-BINDING CASSETTE, SUB-FAMILY D MEMBER"/>
    <property type="match status" value="1"/>
</dbReference>
<comment type="similarity">
    <text evidence="1">Belongs to the ABC transporter superfamily. ABCD family. Peroxisomal fatty acyl CoA transporter (TC 3.A.1.203) subfamily.</text>
</comment>
<evidence type="ECO:0000259" key="6">
    <source>
        <dbReference type="Pfam" id="PF00005"/>
    </source>
</evidence>
<dbReference type="InterPro" id="IPR050835">
    <property type="entry name" value="ABC_transporter_sub-D"/>
</dbReference>
<dbReference type="GO" id="GO:0015910">
    <property type="term" value="P:long-chain fatty acid import into peroxisome"/>
    <property type="evidence" value="ECO:0007669"/>
    <property type="project" value="TreeGrafter"/>
</dbReference>
<evidence type="ECO:0000256" key="3">
    <source>
        <dbReference type="ARBA" id="ARBA00022692"/>
    </source>
</evidence>
<proteinExistence type="inferred from homology"/>
<dbReference type="GO" id="GO:0005778">
    <property type="term" value="C:peroxisomal membrane"/>
    <property type="evidence" value="ECO:0007669"/>
    <property type="project" value="TreeGrafter"/>
</dbReference>
<evidence type="ECO:0000256" key="1">
    <source>
        <dbReference type="ARBA" id="ARBA00008575"/>
    </source>
</evidence>
<dbReference type="Gene3D" id="3.40.50.300">
    <property type="entry name" value="P-loop containing nucleotide triphosphate hydrolases"/>
    <property type="match status" value="1"/>
</dbReference>
<dbReference type="Pfam" id="PF00005">
    <property type="entry name" value="ABC_tran"/>
    <property type="match status" value="1"/>
</dbReference>
<dbReference type="GO" id="GO:0016887">
    <property type="term" value="F:ATP hydrolysis activity"/>
    <property type="evidence" value="ECO:0007669"/>
    <property type="project" value="InterPro"/>
</dbReference>
<evidence type="ECO:0000313" key="8">
    <source>
        <dbReference type="Proteomes" id="UP000264820"/>
    </source>
</evidence>
<keyword evidence="2" id="KW-0813">Transport</keyword>
<dbReference type="PANTHER" id="PTHR11384:SF71">
    <property type="entry name" value="ATP-BINDING CASSETTE SUB-FAMILY D MEMBER 1"/>
    <property type="match status" value="1"/>
</dbReference>
<evidence type="ECO:0000256" key="5">
    <source>
        <dbReference type="ARBA" id="ARBA00023136"/>
    </source>
</evidence>
<dbReference type="GO" id="GO:0005324">
    <property type="term" value="F:long-chain fatty acid transmembrane transporter activity"/>
    <property type="evidence" value="ECO:0007669"/>
    <property type="project" value="TreeGrafter"/>
</dbReference>
<evidence type="ECO:0000256" key="2">
    <source>
        <dbReference type="ARBA" id="ARBA00022448"/>
    </source>
</evidence>
<dbReference type="Proteomes" id="UP000264820">
    <property type="component" value="Unplaced"/>
</dbReference>
<dbReference type="Ensembl" id="ENSHCOT00000026223.1">
    <property type="protein sequence ID" value="ENSHCOP00000024095.1"/>
    <property type="gene ID" value="ENSHCOG00000000762.1"/>
</dbReference>
<keyword evidence="5" id="KW-0472">Membrane</keyword>
<dbReference type="GeneTree" id="ENSGT00950000182955"/>